<dbReference type="Pfam" id="PF07703">
    <property type="entry name" value="A2M_BRD"/>
    <property type="match status" value="1"/>
</dbReference>
<evidence type="ECO:0000259" key="2">
    <source>
        <dbReference type="SMART" id="SM01360"/>
    </source>
</evidence>
<dbReference type="EMBL" id="OU893339">
    <property type="protein sequence ID" value="CAG9795946.1"/>
    <property type="molecule type" value="Genomic_DNA"/>
</dbReference>
<dbReference type="OrthoDB" id="9998011at2759"/>
<keyword evidence="4" id="KW-1185">Reference proteome</keyword>
<dbReference type="InterPro" id="IPR011625">
    <property type="entry name" value="A2M_N_BRD"/>
</dbReference>
<evidence type="ECO:0000313" key="4">
    <source>
        <dbReference type="Proteomes" id="UP001153714"/>
    </source>
</evidence>
<dbReference type="AlphaFoldDB" id="A0A9N9WL38"/>
<feature type="domain" description="Alpha-2-macroglobulin" evidence="2">
    <location>
        <begin position="526"/>
        <end position="615"/>
    </location>
</feature>
<accession>A0A9N9WL38</accession>
<dbReference type="GO" id="GO:0004866">
    <property type="term" value="F:endopeptidase inhibitor activity"/>
    <property type="evidence" value="ECO:0007669"/>
    <property type="project" value="InterPro"/>
</dbReference>
<dbReference type="PANTHER" id="PTHR11412:SF171">
    <property type="entry name" value="PREGNANCY ZONE PROTEIN-LIKE PROTEIN"/>
    <property type="match status" value="1"/>
</dbReference>
<evidence type="ECO:0000259" key="1">
    <source>
        <dbReference type="SMART" id="SM01359"/>
    </source>
</evidence>
<gene>
    <name evidence="3" type="ORF">DIATSA_LOCUS13175</name>
</gene>
<dbReference type="Pfam" id="PF00207">
    <property type="entry name" value="A2M"/>
    <property type="match status" value="1"/>
</dbReference>
<dbReference type="InterPro" id="IPR050473">
    <property type="entry name" value="A2M/Complement_sys"/>
</dbReference>
<dbReference type="Gene3D" id="2.60.40.10">
    <property type="entry name" value="Immunoglobulins"/>
    <property type="match status" value="1"/>
</dbReference>
<feature type="domain" description="Alpha-2-macroglobulin bait region" evidence="1">
    <location>
        <begin position="293"/>
        <end position="431"/>
    </location>
</feature>
<dbReference type="SMART" id="SM01360">
    <property type="entry name" value="A2M"/>
    <property type="match status" value="1"/>
</dbReference>
<proteinExistence type="predicted"/>
<reference evidence="3" key="2">
    <citation type="submission" date="2022-10" db="EMBL/GenBank/DDBJ databases">
        <authorList>
            <consortium name="ENA_rothamsted_submissions"/>
            <consortium name="culmorum"/>
            <person name="King R."/>
        </authorList>
    </citation>
    <scope>NUCLEOTIDE SEQUENCE</scope>
</reference>
<dbReference type="InterPro" id="IPR001599">
    <property type="entry name" value="Macroglobln_a2"/>
</dbReference>
<dbReference type="PANTHER" id="PTHR11412">
    <property type="entry name" value="MACROGLOBULIN / COMPLEMENT"/>
    <property type="match status" value="1"/>
</dbReference>
<sequence>MMNIKEVKDFVKMVPSAVEEIWLEGPRGAWAGTRAAQWRNVRVRMGIAQIQHSLDELAPPGRWSIHARLGDGTQGSTAFLVGNYELPPFQLSVRHAQKVLRTSDRLVWTVCVRYPWTEAVEGMLVIRIRGAGGTSIGHEPTGIRTVVRIKAPRACHRHAAASRRIGLNGTSPPDVVVADFSFQVKATRWDDKPASGVVVSVCRGTMCPTAETDARAGSVHAALGPIKSDTESGKTVVPLYIDLNNVTKPLTVHFVVITRGGIIYRWGATTQCPTTSSSEYIPTTSRDSECHHANIATLDRNLANFDRNMANFDTNLANADRKFDNFNKILTNTSKFESDSLLDRHLLRVMLPIKVTHQMCPDSHLIAYFYYNGELISANKHFDLDECFINKVELTWPSRQVAPGSVASLQISTTGPALCALTVLDSAAKWNQPSTSVKDSLMSGLRRLIESHRNLTEYDAAGTCFLTSDMSELPTSSVELTSSWLAAAGVRVIGGEMTRLTKNKCAAGPAPLIDDATVPRSDFSEAWLWRLAAVGTNGTTTVAGRAPDSISRFEAAATCISRTGLAYSTPAVLQVFREFFIHADSPQRLKNGDSTIIRYRLFNYLYESLSVQIQILPDSNLEGPVERVEAVCVGARSSIARRVEITAKSAGDARLSIRAKSVQDGNCANSTIGRAGVR</sequence>
<evidence type="ECO:0000313" key="3">
    <source>
        <dbReference type="EMBL" id="CAG9795946.1"/>
    </source>
</evidence>
<dbReference type="Gene3D" id="2.20.130.20">
    <property type="match status" value="1"/>
</dbReference>
<dbReference type="Proteomes" id="UP001153714">
    <property type="component" value="Chromosome 8"/>
</dbReference>
<dbReference type="InterPro" id="IPR013783">
    <property type="entry name" value="Ig-like_fold"/>
</dbReference>
<reference evidence="3" key="1">
    <citation type="submission" date="2021-12" db="EMBL/GenBank/DDBJ databases">
        <authorList>
            <person name="King R."/>
        </authorList>
    </citation>
    <scope>NUCLEOTIDE SEQUENCE</scope>
</reference>
<evidence type="ECO:0008006" key="5">
    <source>
        <dbReference type="Google" id="ProtNLM"/>
    </source>
</evidence>
<name>A0A9N9WL38_9NEOP</name>
<dbReference type="SMART" id="SM01359">
    <property type="entry name" value="A2M_N_2"/>
    <property type="match status" value="1"/>
</dbReference>
<protein>
    <recommendedName>
        <fullName evidence="5">Alpha-2-macroglobulin domain-containing protein</fullName>
    </recommendedName>
</protein>
<dbReference type="Gene3D" id="2.60.40.1930">
    <property type="match status" value="1"/>
</dbReference>
<organism evidence="3 4">
    <name type="scientific">Diatraea saccharalis</name>
    <name type="common">sugarcane borer</name>
    <dbReference type="NCBI Taxonomy" id="40085"/>
    <lineage>
        <taxon>Eukaryota</taxon>
        <taxon>Metazoa</taxon>
        <taxon>Ecdysozoa</taxon>
        <taxon>Arthropoda</taxon>
        <taxon>Hexapoda</taxon>
        <taxon>Insecta</taxon>
        <taxon>Pterygota</taxon>
        <taxon>Neoptera</taxon>
        <taxon>Endopterygota</taxon>
        <taxon>Lepidoptera</taxon>
        <taxon>Glossata</taxon>
        <taxon>Ditrysia</taxon>
        <taxon>Pyraloidea</taxon>
        <taxon>Crambidae</taxon>
        <taxon>Crambinae</taxon>
        <taxon>Diatraea</taxon>
    </lineage>
</organism>